<evidence type="ECO:0000313" key="1">
    <source>
        <dbReference type="EMBL" id="KAF9535028.1"/>
    </source>
</evidence>
<dbReference type="OrthoDB" id="3003645at2759"/>
<dbReference type="EMBL" id="MU157825">
    <property type="protein sequence ID" value="KAF9535028.1"/>
    <property type="molecule type" value="Genomic_DNA"/>
</dbReference>
<organism evidence="1 2">
    <name type="scientific">Crepidotus variabilis</name>
    <dbReference type="NCBI Taxonomy" id="179855"/>
    <lineage>
        <taxon>Eukaryota</taxon>
        <taxon>Fungi</taxon>
        <taxon>Dikarya</taxon>
        <taxon>Basidiomycota</taxon>
        <taxon>Agaricomycotina</taxon>
        <taxon>Agaricomycetes</taxon>
        <taxon>Agaricomycetidae</taxon>
        <taxon>Agaricales</taxon>
        <taxon>Agaricineae</taxon>
        <taxon>Crepidotaceae</taxon>
        <taxon>Crepidotus</taxon>
    </lineage>
</organism>
<protein>
    <submittedName>
        <fullName evidence="1">Uncharacterized protein</fullName>
    </submittedName>
</protein>
<reference evidence="1" key="1">
    <citation type="submission" date="2020-11" db="EMBL/GenBank/DDBJ databases">
        <authorList>
            <consortium name="DOE Joint Genome Institute"/>
            <person name="Ahrendt S."/>
            <person name="Riley R."/>
            <person name="Andreopoulos W."/>
            <person name="Labutti K."/>
            <person name="Pangilinan J."/>
            <person name="Ruiz-Duenas F.J."/>
            <person name="Barrasa J.M."/>
            <person name="Sanchez-Garcia M."/>
            <person name="Camarero S."/>
            <person name="Miyauchi S."/>
            <person name="Serrano A."/>
            <person name="Linde D."/>
            <person name="Babiker R."/>
            <person name="Drula E."/>
            <person name="Ayuso-Fernandez I."/>
            <person name="Pacheco R."/>
            <person name="Padilla G."/>
            <person name="Ferreira P."/>
            <person name="Barriuso J."/>
            <person name="Kellner H."/>
            <person name="Castanera R."/>
            <person name="Alfaro M."/>
            <person name="Ramirez L."/>
            <person name="Pisabarro A.G."/>
            <person name="Kuo A."/>
            <person name="Tritt A."/>
            <person name="Lipzen A."/>
            <person name="He G."/>
            <person name="Yan M."/>
            <person name="Ng V."/>
            <person name="Cullen D."/>
            <person name="Martin F."/>
            <person name="Rosso M.-N."/>
            <person name="Henrissat B."/>
            <person name="Hibbett D."/>
            <person name="Martinez A.T."/>
            <person name="Grigoriev I.V."/>
        </authorList>
    </citation>
    <scope>NUCLEOTIDE SEQUENCE</scope>
    <source>
        <strain evidence="1">CBS 506.95</strain>
    </source>
</reference>
<evidence type="ECO:0000313" key="2">
    <source>
        <dbReference type="Proteomes" id="UP000807306"/>
    </source>
</evidence>
<keyword evidence="2" id="KW-1185">Reference proteome</keyword>
<dbReference type="Proteomes" id="UP000807306">
    <property type="component" value="Unassembled WGS sequence"/>
</dbReference>
<gene>
    <name evidence="1" type="ORF">CPB83DRAFT_843361</name>
</gene>
<comment type="caution">
    <text evidence="1">The sequence shown here is derived from an EMBL/GenBank/DDBJ whole genome shotgun (WGS) entry which is preliminary data.</text>
</comment>
<accession>A0A9P6ES08</accession>
<name>A0A9P6ES08_9AGAR</name>
<sequence length="240" mass="25979">MASLVNPAKGIFSEVVDSEISSLDHASGQVQPNDVLTVVREPKKAVESEVEVTVDDSPSPLTTCSTHVNVSTPFTTNSTKFEYPFPVSGTHAPTDIISHPSHPFIWPSLDNGGSPSGAYLASSVSPTTPTGQRTFPTFKIKLPLFPTPPTLIEKQSNFGLLGRRDAARVMSEVQSSVDPRGPSSKEDCSKRIKFMTQSHSVHNLFSLGRFDFLISGGILSVGDSAFWLFPQRGLLDYVQT</sequence>
<proteinExistence type="predicted"/>
<dbReference type="AlphaFoldDB" id="A0A9P6ES08"/>